<feature type="repeat" description="WD" evidence="6">
    <location>
        <begin position="313"/>
        <end position="348"/>
    </location>
</feature>
<evidence type="ECO:0000313" key="9">
    <source>
        <dbReference type="EMBL" id="CAG9783591.1"/>
    </source>
</evidence>
<dbReference type="PANTHER" id="PTHR14085:SF3">
    <property type="entry name" value="WD REPEAT-CONTAINING PROTEIN 46"/>
    <property type="match status" value="1"/>
</dbReference>
<organism evidence="9 10">
    <name type="scientific">Diatraea saccharalis</name>
    <name type="common">sugarcane borer</name>
    <dbReference type="NCBI Taxonomy" id="40085"/>
    <lineage>
        <taxon>Eukaryota</taxon>
        <taxon>Metazoa</taxon>
        <taxon>Ecdysozoa</taxon>
        <taxon>Arthropoda</taxon>
        <taxon>Hexapoda</taxon>
        <taxon>Insecta</taxon>
        <taxon>Pterygota</taxon>
        <taxon>Neoptera</taxon>
        <taxon>Endopterygota</taxon>
        <taxon>Lepidoptera</taxon>
        <taxon>Glossata</taxon>
        <taxon>Ditrysia</taxon>
        <taxon>Pyraloidea</taxon>
        <taxon>Crambidae</taxon>
        <taxon>Crambinae</taxon>
        <taxon>Diatraea</taxon>
    </lineage>
</organism>
<reference evidence="9" key="2">
    <citation type="submission" date="2022-10" db="EMBL/GenBank/DDBJ databases">
        <authorList>
            <consortium name="ENA_rothamsted_submissions"/>
            <consortium name="culmorum"/>
            <person name="King R."/>
        </authorList>
    </citation>
    <scope>NUCLEOTIDE SEQUENCE</scope>
</reference>
<dbReference type="Proteomes" id="UP001153714">
    <property type="component" value="Chromosome 11"/>
</dbReference>
<keyword evidence="3 6" id="KW-0853">WD repeat</keyword>
<dbReference type="InterPro" id="IPR015943">
    <property type="entry name" value="WD40/YVTN_repeat-like_dom_sf"/>
</dbReference>
<dbReference type="InterPro" id="IPR019775">
    <property type="entry name" value="WD40_repeat_CS"/>
</dbReference>
<evidence type="ECO:0000256" key="4">
    <source>
        <dbReference type="ARBA" id="ARBA00022737"/>
    </source>
</evidence>
<dbReference type="InterPro" id="IPR012952">
    <property type="entry name" value="BING4_C_dom"/>
</dbReference>
<reference evidence="9" key="1">
    <citation type="submission" date="2021-12" db="EMBL/GenBank/DDBJ databases">
        <authorList>
            <person name="King R."/>
        </authorList>
    </citation>
    <scope>NUCLEOTIDE SEQUENCE</scope>
</reference>
<dbReference type="PANTHER" id="PTHR14085">
    <property type="entry name" value="WD-REPEAT PROTEIN BING4"/>
    <property type="match status" value="1"/>
</dbReference>
<dbReference type="SMART" id="SM00320">
    <property type="entry name" value="WD40"/>
    <property type="match status" value="1"/>
</dbReference>
<dbReference type="PROSITE" id="PS50082">
    <property type="entry name" value="WD_REPEATS_2"/>
    <property type="match status" value="1"/>
</dbReference>
<evidence type="ECO:0000256" key="5">
    <source>
        <dbReference type="ARBA" id="ARBA00023242"/>
    </source>
</evidence>
<evidence type="ECO:0000259" key="8">
    <source>
        <dbReference type="SMART" id="SM01033"/>
    </source>
</evidence>
<evidence type="ECO:0000256" key="7">
    <source>
        <dbReference type="SAM" id="MobiDB-lite"/>
    </source>
</evidence>
<dbReference type="FunFam" id="2.130.10.10:FF:000378">
    <property type="entry name" value="U3 small nucleolar RNA-associated protein 7"/>
    <property type="match status" value="1"/>
</dbReference>
<evidence type="ECO:0000256" key="3">
    <source>
        <dbReference type="ARBA" id="ARBA00022574"/>
    </source>
</evidence>
<evidence type="ECO:0000256" key="6">
    <source>
        <dbReference type="PROSITE-ProRule" id="PRU00221"/>
    </source>
</evidence>
<dbReference type="SMART" id="SM01033">
    <property type="entry name" value="BING4CT"/>
    <property type="match status" value="1"/>
</dbReference>
<dbReference type="Gene3D" id="2.130.10.10">
    <property type="entry name" value="YVTN repeat-like/Quinoprotein amine dehydrogenase"/>
    <property type="match status" value="1"/>
</dbReference>
<comment type="subcellular location">
    <subcellularLocation>
        <location evidence="1">Nucleus</location>
        <location evidence="1">Nucleolus</location>
    </subcellularLocation>
</comment>
<accession>A0A9N9QUH5</accession>
<dbReference type="InterPro" id="IPR040315">
    <property type="entry name" value="WDR46/Utp7"/>
</dbReference>
<sequence length="568" mass="65009">MKTQKKKRYFETDQETSNTGSNQDNVKVYNIKINQKASKRKPHFKNVTNIKKAKKTFPGKASISADKLEKHSRGERLKPKLVKHPLYETKLKKKEHKLNYAQEQAARSEILLTEEQGCLQVDENVKTTSISQKTIKENVDIAAATKIFELNLDFGPYRAKYSRNGRHLLLGSQKGHLAAFDWVTKKLHCETNVMESIHDISWLHVETMIAAAQKEWLYIYDNTGMELHCVKKINKVLRMEFLPYHFLLATVNEYGFMSWLDISIGELVSQYNNRLGRTSVMTQNPYNATLCLGNSKGVVSLWSPTVKEPLAKILCHKTPLTAIAVDNRGMYMATSGVDRSMKIWDIRNLDGPVQHYKLRSAPIDLEFSQKDMLAVGLGEVVEIYSNCCTKTVDRPYMRHRMAKSINNFKFCPYEDVLGIGTSNGFSSIIVPGSGEPNFDALESNPFQTKKQRKEAEVKALLEKIPAELITLNPFEITEVDVPSMKEQMEAKKKLLYLKPKKIDYTPRHKNKGLTNIARKKIIKDAARKEHIEQAIEARKILNLPTNEKIPKQSFGVLDRFIPKHRTKK</sequence>
<evidence type="ECO:0000313" key="10">
    <source>
        <dbReference type="Proteomes" id="UP001153714"/>
    </source>
</evidence>
<keyword evidence="2" id="KW-0698">rRNA processing</keyword>
<keyword evidence="5" id="KW-0539">Nucleus</keyword>
<dbReference type="PROSITE" id="PS00678">
    <property type="entry name" value="WD_REPEATS_1"/>
    <property type="match status" value="1"/>
</dbReference>
<evidence type="ECO:0000256" key="1">
    <source>
        <dbReference type="ARBA" id="ARBA00004604"/>
    </source>
</evidence>
<keyword evidence="10" id="KW-1185">Reference proteome</keyword>
<dbReference type="Pfam" id="PF08149">
    <property type="entry name" value="BING4CT"/>
    <property type="match status" value="1"/>
</dbReference>
<dbReference type="InterPro" id="IPR036322">
    <property type="entry name" value="WD40_repeat_dom_sf"/>
</dbReference>
<feature type="domain" description="BING4 C-terminal" evidence="8">
    <location>
        <begin position="395"/>
        <end position="473"/>
    </location>
</feature>
<feature type="region of interest" description="Disordered" evidence="7">
    <location>
        <begin position="1"/>
        <end position="23"/>
    </location>
</feature>
<dbReference type="EMBL" id="OU893342">
    <property type="protein sequence ID" value="CAG9783591.1"/>
    <property type="molecule type" value="Genomic_DNA"/>
</dbReference>
<dbReference type="PROSITE" id="PS50294">
    <property type="entry name" value="WD_REPEATS_REGION"/>
    <property type="match status" value="1"/>
</dbReference>
<dbReference type="GO" id="GO:0032040">
    <property type="term" value="C:small-subunit processome"/>
    <property type="evidence" value="ECO:0007669"/>
    <property type="project" value="TreeGrafter"/>
</dbReference>
<evidence type="ECO:0000256" key="2">
    <source>
        <dbReference type="ARBA" id="ARBA00022552"/>
    </source>
</evidence>
<protein>
    <recommendedName>
        <fullName evidence="8">BING4 C-terminal domain-containing protein</fullName>
    </recommendedName>
</protein>
<keyword evidence="4" id="KW-0677">Repeat</keyword>
<dbReference type="GO" id="GO:0030686">
    <property type="term" value="C:90S preribosome"/>
    <property type="evidence" value="ECO:0007669"/>
    <property type="project" value="TreeGrafter"/>
</dbReference>
<name>A0A9N9QUH5_9NEOP</name>
<dbReference type="OrthoDB" id="10251154at2759"/>
<proteinExistence type="predicted"/>
<dbReference type="InterPro" id="IPR001680">
    <property type="entry name" value="WD40_rpt"/>
</dbReference>
<dbReference type="GO" id="GO:0000462">
    <property type="term" value="P:maturation of SSU-rRNA from tricistronic rRNA transcript (SSU-rRNA, 5.8S rRNA, LSU-rRNA)"/>
    <property type="evidence" value="ECO:0007669"/>
    <property type="project" value="TreeGrafter"/>
</dbReference>
<gene>
    <name evidence="9" type="ORF">DIATSA_LOCUS1755</name>
</gene>
<dbReference type="AlphaFoldDB" id="A0A9N9QUH5"/>
<dbReference type="SUPFAM" id="SSF50978">
    <property type="entry name" value="WD40 repeat-like"/>
    <property type="match status" value="1"/>
</dbReference>